<comment type="caution">
    <text evidence="2">The sequence shown here is derived from an EMBL/GenBank/DDBJ whole genome shotgun (WGS) entry which is preliminary data.</text>
</comment>
<evidence type="ECO:0000256" key="1">
    <source>
        <dbReference type="SAM" id="MobiDB-lite"/>
    </source>
</evidence>
<reference evidence="2 3" key="1">
    <citation type="submission" date="2023-12" db="EMBL/GenBank/DDBJ databases">
        <title>Sinomonas terricola sp. nov, isolated from litchi orchard soil in Guangdong, PR China.</title>
        <authorList>
            <person name="Jiaxin W."/>
            <person name="Yang Z."/>
            <person name="Honghui Z."/>
        </authorList>
    </citation>
    <scope>NUCLEOTIDE SEQUENCE [LARGE SCALE GENOMIC DNA]</scope>
    <source>
        <strain evidence="2 3">JGH33</strain>
    </source>
</reference>
<gene>
    <name evidence="2" type="ORF">SPF06_21220</name>
</gene>
<dbReference type="RefSeq" id="WP_323281161.1">
    <property type="nucleotide sequence ID" value="NZ_JAYGGQ010000025.1"/>
</dbReference>
<feature type="compositionally biased region" description="Polar residues" evidence="1">
    <location>
        <begin position="155"/>
        <end position="171"/>
    </location>
</feature>
<dbReference type="EMBL" id="JAYGGQ010000025">
    <property type="protein sequence ID" value="MEA5457249.1"/>
    <property type="molecule type" value="Genomic_DNA"/>
</dbReference>
<dbReference type="InterPro" id="IPR046229">
    <property type="entry name" value="TnpC-like"/>
</dbReference>
<sequence length="171" mass="18715">MPAENAGHLTATAHRRHELARSKTIRTLRELERAGAPVTFEAVARHAGVSRAFLYAQPDLRADIERLRAATRRAPTPAIPASQRASDASLLARLHAANERIRTLTEENGKLRRRLAHALGDQRTGQHAQGAEPKPRKSRLNNNQTPADELRTPQAAASKTPSTTHNPTSEA</sequence>
<name>A0ABU5TC37_9MICC</name>
<keyword evidence="3" id="KW-1185">Reference proteome</keyword>
<proteinExistence type="predicted"/>
<accession>A0ABU5TC37</accession>
<protein>
    <submittedName>
        <fullName evidence="2">DUF6262 family protein</fullName>
    </submittedName>
</protein>
<evidence type="ECO:0000313" key="3">
    <source>
        <dbReference type="Proteomes" id="UP001304769"/>
    </source>
</evidence>
<organism evidence="2 3">
    <name type="scientific">Sinomonas terricola</name>
    <dbReference type="NCBI Taxonomy" id="3110330"/>
    <lineage>
        <taxon>Bacteria</taxon>
        <taxon>Bacillati</taxon>
        <taxon>Actinomycetota</taxon>
        <taxon>Actinomycetes</taxon>
        <taxon>Micrococcales</taxon>
        <taxon>Micrococcaceae</taxon>
        <taxon>Sinomonas</taxon>
    </lineage>
</organism>
<feature type="region of interest" description="Disordered" evidence="1">
    <location>
        <begin position="118"/>
        <end position="171"/>
    </location>
</feature>
<dbReference type="Pfam" id="PF19776">
    <property type="entry name" value="DUF6262"/>
    <property type="match status" value="1"/>
</dbReference>
<evidence type="ECO:0000313" key="2">
    <source>
        <dbReference type="EMBL" id="MEA5457249.1"/>
    </source>
</evidence>
<dbReference type="Proteomes" id="UP001304769">
    <property type="component" value="Unassembled WGS sequence"/>
</dbReference>